<dbReference type="OrthoDB" id="1629646at2"/>
<dbReference type="InterPro" id="IPR010982">
    <property type="entry name" value="Lambda_DNA-bd_dom_sf"/>
</dbReference>
<organism evidence="3 4">
    <name type="scientific">Blautia pseudococcoides</name>
    <dbReference type="NCBI Taxonomy" id="1796616"/>
    <lineage>
        <taxon>Bacteria</taxon>
        <taxon>Bacillati</taxon>
        <taxon>Bacillota</taxon>
        <taxon>Clostridia</taxon>
        <taxon>Lachnospirales</taxon>
        <taxon>Lachnospiraceae</taxon>
        <taxon>Blautia</taxon>
    </lineage>
</organism>
<dbReference type="Proteomes" id="UP000092574">
    <property type="component" value="Chromosome"/>
</dbReference>
<dbReference type="GO" id="GO:0003677">
    <property type="term" value="F:DNA binding"/>
    <property type="evidence" value="ECO:0007669"/>
    <property type="project" value="UniProtKB-KW"/>
</dbReference>
<accession>A0A1C7I6C9</accession>
<reference evidence="3" key="1">
    <citation type="submission" date="2017-04" db="EMBL/GenBank/DDBJ databases">
        <title>Complete Genome Sequences of Twelve Strains of a Stable Defined Moderately Diverse Mouse Microbiota 2 (sDMDMm2).</title>
        <authorList>
            <person name="Uchimura Y."/>
            <person name="Wyss M."/>
            <person name="Brugiroux S."/>
            <person name="Limenitakis J.P."/>
            <person name="Stecher B."/>
            <person name="McCoy K.D."/>
            <person name="Macpherson A.J."/>
        </authorList>
    </citation>
    <scope>NUCLEOTIDE SEQUENCE</scope>
    <source>
        <strain evidence="3">YL58</strain>
    </source>
</reference>
<evidence type="ECO:0000259" key="2">
    <source>
        <dbReference type="PROSITE" id="PS50943"/>
    </source>
</evidence>
<keyword evidence="1" id="KW-0238">DNA-binding</keyword>
<dbReference type="KEGG" id="byl:A4V09_04720"/>
<dbReference type="AlphaFoldDB" id="A0A1C7I6C9"/>
<dbReference type="GO" id="GO:0005829">
    <property type="term" value="C:cytosol"/>
    <property type="evidence" value="ECO:0007669"/>
    <property type="project" value="TreeGrafter"/>
</dbReference>
<feature type="domain" description="HTH cro/C1-type" evidence="2">
    <location>
        <begin position="16"/>
        <end position="73"/>
    </location>
</feature>
<dbReference type="RefSeq" id="WP_065541340.1">
    <property type="nucleotide sequence ID" value="NZ_CP015405.2"/>
</dbReference>
<keyword evidence="4" id="KW-1185">Reference proteome</keyword>
<evidence type="ECO:0000256" key="1">
    <source>
        <dbReference type="ARBA" id="ARBA00023125"/>
    </source>
</evidence>
<dbReference type="CDD" id="cd00093">
    <property type="entry name" value="HTH_XRE"/>
    <property type="match status" value="1"/>
</dbReference>
<gene>
    <name evidence="3" type="ORF">A4V09_04720</name>
</gene>
<dbReference type="InterPro" id="IPR050807">
    <property type="entry name" value="TransReg_Diox_bact_type"/>
</dbReference>
<evidence type="ECO:0000313" key="4">
    <source>
        <dbReference type="Proteomes" id="UP000092574"/>
    </source>
</evidence>
<dbReference type="SMART" id="SM00530">
    <property type="entry name" value="HTH_XRE"/>
    <property type="match status" value="1"/>
</dbReference>
<dbReference type="PANTHER" id="PTHR46797">
    <property type="entry name" value="HTH-TYPE TRANSCRIPTIONAL REGULATOR"/>
    <property type="match status" value="1"/>
</dbReference>
<dbReference type="InterPro" id="IPR001387">
    <property type="entry name" value="Cro/C1-type_HTH"/>
</dbReference>
<dbReference type="SUPFAM" id="SSF47413">
    <property type="entry name" value="lambda repressor-like DNA-binding domains"/>
    <property type="match status" value="1"/>
</dbReference>
<dbReference type="Gene3D" id="1.10.260.40">
    <property type="entry name" value="lambda repressor-like DNA-binding domains"/>
    <property type="match status" value="1"/>
</dbReference>
<dbReference type="PROSITE" id="PS50943">
    <property type="entry name" value="HTH_CROC1"/>
    <property type="match status" value="1"/>
</dbReference>
<name>A0A1C7I6C9_9FIRM</name>
<sequence length="82" mass="9277">MSEDINAQLMELGLNIAYYRKLKGITQAQLAQMVGISRTHISNIEAPKMPTQISVETLLKVAEALEIKTWKLFAFRSDINLQ</sequence>
<dbReference type="STRING" id="1796616.A4V09_04720"/>
<dbReference type="Pfam" id="PF01381">
    <property type="entry name" value="HTH_3"/>
    <property type="match status" value="1"/>
</dbReference>
<dbReference type="GO" id="GO:0003700">
    <property type="term" value="F:DNA-binding transcription factor activity"/>
    <property type="evidence" value="ECO:0007669"/>
    <property type="project" value="TreeGrafter"/>
</dbReference>
<evidence type="ECO:0000313" key="3">
    <source>
        <dbReference type="EMBL" id="ANU75125.1"/>
    </source>
</evidence>
<protein>
    <submittedName>
        <fullName evidence="3">Transcriptional regulator</fullName>
    </submittedName>
</protein>
<proteinExistence type="predicted"/>
<dbReference type="EMBL" id="CP015405">
    <property type="protein sequence ID" value="ANU75125.1"/>
    <property type="molecule type" value="Genomic_DNA"/>
</dbReference>
<dbReference type="PANTHER" id="PTHR46797:SF1">
    <property type="entry name" value="METHYLPHOSPHONATE SYNTHASE"/>
    <property type="match status" value="1"/>
</dbReference>